<gene>
    <name evidence="1" type="ORF">ODALV1_LOCUS25302</name>
</gene>
<accession>A0ABP1RRU1</accession>
<sequence length="117" mass="12918">MSMRRSKSLSTGNKIGKASAAWNGKLTKSRVVLNAGATEYQPSKLLGMVVSAEVKVLTDSKSADEEVKLGEGELDGEQCEPGEWQYWRLSYRTGKDKEGGLSYNQSLSMGDVDWFYL</sequence>
<protein>
    <recommendedName>
        <fullName evidence="3">DUF4430 domain-containing protein</fullName>
    </recommendedName>
</protein>
<organism evidence="1 2">
    <name type="scientific">Orchesella dallaii</name>
    <dbReference type="NCBI Taxonomy" id="48710"/>
    <lineage>
        <taxon>Eukaryota</taxon>
        <taxon>Metazoa</taxon>
        <taxon>Ecdysozoa</taxon>
        <taxon>Arthropoda</taxon>
        <taxon>Hexapoda</taxon>
        <taxon>Collembola</taxon>
        <taxon>Entomobryomorpha</taxon>
        <taxon>Entomobryoidea</taxon>
        <taxon>Orchesellidae</taxon>
        <taxon>Orchesellinae</taxon>
        <taxon>Orchesella</taxon>
    </lineage>
</organism>
<proteinExistence type="predicted"/>
<evidence type="ECO:0000313" key="2">
    <source>
        <dbReference type="Proteomes" id="UP001642540"/>
    </source>
</evidence>
<comment type="caution">
    <text evidence="1">The sequence shown here is derived from an EMBL/GenBank/DDBJ whole genome shotgun (WGS) entry which is preliminary data.</text>
</comment>
<reference evidence="1 2" key="1">
    <citation type="submission" date="2024-08" db="EMBL/GenBank/DDBJ databases">
        <authorList>
            <person name="Cucini C."/>
            <person name="Frati F."/>
        </authorList>
    </citation>
    <scope>NUCLEOTIDE SEQUENCE [LARGE SCALE GENOMIC DNA]</scope>
</reference>
<evidence type="ECO:0000313" key="1">
    <source>
        <dbReference type="EMBL" id="CAL8133971.1"/>
    </source>
</evidence>
<dbReference type="Proteomes" id="UP001642540">
    <property type="component" value="Unassembled WGS sequence"/>
</dbReference>
<dbReference type="EMBL" id="CAXLJM020000103">
    <property type="protein sequence ID" value="CAL8133971.1"/>
    <property type="molecule type" value="Genomic_DNA"/>
</dbReference>
<evidence type="ECO:0008006" key="3">
    <source>
        <dbReference type="Google" id="ProtNLM"/>
    </source>
</evidence>
<name>A0ABP1RRU1_9HEXA</name>
<keyword evidence="2" id="KW-1185">Reference proteome</keyword>